<proteinExistence type="predicted"/>
<dbReference type="Gene3D" id="3.30.420.10">
    <property type="entry name" value="Ribonuclease H-like superfamily/Ribonuclease H"/>
    <property type="match status" value="1"/>
</dbReference>
<dbReference type="InterPro" id="IPR036397">
    <property type="entry name" value="RNaseH_sf"/>
</dbReference>
<feature type="compositionally biased region" description="Basic and acidic residues" evidence="1">
    <location>
        <begin position="533"/>
        <end position="549"/>
    </location>
</feature>
<dbReference type="EMBL" id="CADIJZ010000030">
    <property type="protein sequence ID" value="CAB3734056.1"/>
    <property type="molecule type" value="Genomic_DNA"/>
</dbReference>
<sequence length="565" mass="63611">MSTNVASVDFMFFNAASASLPHMGVDMASSEEIEARAAKIASVLRPLGNGDLSREQAKRAAQLLNVHWATVYRLRRRFLANPVTSTLQPSPCGRIPGGRLDAAVETVIEEVVHQWLPAQRQLAHPATDLVLEIKRRCAVVGLNSPSRSTVARRWTAYRQQDALARAALPGSMIAPGTFGVRYPLDIVQIDHTQADILLVSELGGQIIGRPWLSLALDVASRCVLGFYLGMERPGAATVGLLLTRVALPKASWLAKIGVEADWPMRGIPRVLHLDNAAEFKSRALRSGCREYGIDLMYRPVGKPHFGGHIERLNRRLMERVRGLPGATGSSTKGRKGRQAEKTASLTLRDFERWLTIEIGRRYHQSPHRGLSELPPAEKWRELSSSAESRYLPSAPDTELQFLIRFLPVETRTIQADGLNIFRIRYWHPLFAAWRETRRAVTVRYHPEDLSRVFVSAGKKSYIEVRYADLRRPPISLFEQRAALKAIRERGQRTISERGIFETIMEQRSVIENATRATRKRRRSRSQSIPPARGLDRQGAEQSPEQRDADQVDYDSPVTAYDVEEW</sequence>
<feature type="domain" description="Integrase catalytic" evidence="2">
    <location>
        <begin position="179"/>
        <end position="383"/>
    </location>
</feature>
<dbReference type="Pfam" id="PF09299">
    <property type="entry name" value="Mu-transpos_C"/>
    <property type="match status" value="1"/>
</dbReference>
<feature type="region of interest" description="Disordered" evidence="1">
    <location>
        <begin position="511"/>
        <end position="565"/>
    </location>
</feature>
<reference evidence="3 4" key="1">
    <citation type="submission" date="2020-04" db="EMBL/GenBank/DDBJ databases">
        <authorList>
            <person name="De Canck E."/>
        </authorList>
    </citation>
    <scope>NUCLEOTIDE SEQUENCE [LARGE SCALE GENOMIC DNA]</scope>
    <source>
        <strain evidence="3 4">LMG 27174</strain>
    </source>
</reference>
<dbReference type="AlphaFoldDB" id="A0A6J5CG05"/>
<dbReference type="GO" id="GO:0003676">
    <property type="term" value="F:nucleic acid binding"/>
    <property type="evidence" value="ECO:0007669"/>
    <property type="project" value="InterPro"/>
</dbReference>
<dbReference type="InterPro" id="IPR015378">
    <property type="entry name" value="Transposase-like_Mu_C"/>
</dbReference>
<dbReference type="InterPro" id="IPR001584">
    <property type="entry name" value="Integrase_cat-core"/>
</dbReference>
<evidence type="ECO:0000313" key="3">
    <source>
        <dbReference type="EMBL" id="CAB3734056.1"/>
    </source>
</evidence>
<dbReference type="Proteomes" id="UP000494205">
    <property type="component" value="Unassembled WGS sequence"/>
</dbReference>
<organism evidence="3 4">
    <name type="scientific">Paraburkholderia rhynchosiae</name>
    <dbReference type="NCBI Taxonomy" id="487049"/>
    <lineage>
        <taxon>Bacteria</taxon>
        <taxon>Pseudomonadati</taxon>
        <taxon>Pseudomonadota</taxon>
        <taxon>Betaproteobacteria</taxon>
        <taxon>Burkholderiales</taxon>
        <taxon>Burkholderiaceae</taxon>
        <taxon>Paraburkholderia</taxon>
    </lineage>
</organism>
<dbReference type="SUPFAM" id="SSF53098">
    <property type="entry name" value="Ribonuclease H-like"/>
    <property type="match status" value="1"/>
</dbReference>
<gene>
    <name evidence="3" type="ORF">LMG27174_06080</name>
</gene>
<evidence type="ECO:0000256" key="1">
    <source>
        <dbReference type="SAM" id="MobiDB-lite"/>
    </source>
</evidence>
<dbReference type="GO" id="GO:0015074">
    <property type="term" value="P:DNA integration"/>
    <property type="evidence" value="ECO:0007669"/>
    <property type="project" value="InterPro"/>
</dbReference>
<protein>
    <recommendedName>
        <fullName evidence="2">Integrase catalytic domain-containing protein</fullName>
    </recommendedName>
</protein>
<dbReference type="PROSITE" id="PS50994">
    <property type="entry name" value="INTEGRASE"/>
    <property type="match status" value="1"/>
</dbReference>
<dbReference type="RefSeq" id="WP_244201397.1">
    <property type="nucleotide sequence ID" value="NZ_CADIJZ010000030.1"/>
</dbReference>
<evidence type="ECO:0000313" key="4">
    <source>
        <dbReference type="Proteomes" id="UP000494205"/>
    </source>
</evidence>
<dbReference type="InterPro" id="IPR012337">
    <property type="entry name" value="RNaseH-like_sf"/>
</dbReference>
<name>A0A6J5CG05_9BURK</name>
<accession>A0A6J5CG05</accession>
<evidence type="ECO:0000259" key="2">
    <source>
        <dbReference type="PROSITE" id="PS50994"/>
    </source>
</evidence>